<dbReference type="PANTHER" id="PTHR40763:SF4">
    <property type="entry name" value="DUF1707 DOMAIN-CONTAINING PROTEIN"/>
    <property type="match status" value="1"/>
</dbReference>
<comment type="caution">
    <text evidence="2">The sequence shown here is derived from an EMBL/GenBank/DDBJ whole genome shotgun (WGS) entry which is preliminary data.</text>
</comment>
<dbReference type="PANTHER" id="PTHR40763">
    <property type="entry name" value="MEMBRANE PROTEIN-RELATED"/>
    <property type="match status" value="1"/>
</dbReference>
<feature type="domain" description="DUF1707" evidence="1">
    <location>
        <begin position="8"/>
        <end position="60"/>
    </location>
</feature>
<dbReference type="EMBL" id="BAAAHB010000034">
    <property type="protein sequence ID" value="GAA0468776.1"/>
    <property type="molecule type" value="Genomic_DNA"/>
</dbReference>
<dbReference type="Proteomes" id="UP001499895">
    <property type="component" value="Unassembled WGS sequence"/>
</dbReference>
<evidence type="ECO:0000259" key="1">
    <source>
        <dbReference type="Pfam" id="PF08044"/>
    </source>
</evidence>
<dbReference type="InterPro" id="IPR012551">
    <property type="entry name" value="DUF1707_SHOCT-like"/>
</dbReference>
<dbReference type="RefSeq" id="WP_344091245.1">
    <property type="nucleotide sequence ID" value="NZ_BAAAHB010000034.1"/>
</dbReference>
<name>A0ABN1A6H7_9ACTN</name>
<evidence type="ECO:0000313" key="3">
    <source>
        <dbReference type="Proteomes" id="UP001499895"/>
    </source>
</evidence>
<keyword evidence="3" id="KW-1185">Reference proteome</keyword>
<protein>
    <recommendedName>
        <fullName evidence="1">DUF1707 domain-containing protein</fullName>
    </recommendedName>
</protein>
<proteinExistence type="predicted"/>
<evidence type="ECO:0000313" key="2">
    <source>
        <dbReference type="EMBL" id="GAA0468776.1"/>
    </source>
</evidence>
<organism evidence="2 3">
    <name type="scientific">Streptomyces stramineus</name>
    <dbReference type="NCBI Taxonomy" id="173861"/>
    <lineage>
        <taxon>Bacteria</taxon>
        <taxon>Bacillati</taxon>
        <taxon>Actinomycetota</taxon>
        <taxon>Actinomycetes</taxon>
        <taxon>Kitasatosporales</taxon>
        <taxon>Streptomycetaceae</taxon>
        <taxon>Streptomyces</taxon>
    </lineage>
</organism>
<gene>
    <name evidence="2" type="ORF">GCM10009544_33770</name>
</gene>
<sequence>MMSELPEMRASDAERDRVAEALREAVAEGRLDMEEFAQRLDAVYKARTHGELEPLVRDLPVPGSATSLAERGAPAPVAEGWADRIGGPPSSTWAVAVMGGFQRRGSWTAPRRFTAFAFWGGGEIDLREARFEDREVVIRCFAIMGGMQVIAPPDLDVQVGGVGIMGGFDDKAGGPGTPGAPRVRITGLAFWGGVGVARKERRARREQLREERRKPLE</sequence>
<reference evidence="2 3" key="1">
    <citation type="journal article" date="2019" name="Int. J. Syst. Evol. Microbiol.">
        <title>The Global Catalogue of Microorganisms (GCM) 10K type strain sequencing project: providing services to taxonomists for standard genome sequencing and annotation.</title>
        <authorList>
            <consortium name="The Broad Institute Genomics Platform"/>
            <consortium name="The Broad Institute Genome Sequencing Center for Infectious Disease"/>
            <person name="Wu L."/>
            <person name="Ma J."/>
        </authorList>
    </citation>
    <scope>NUCLEOTIDE SEQUENCE [LARGE SCALE GENOMIC DNA]</scope>
    <source>
        <strain evidence="2 3">JCM 10649</strain>
    </source>
</reference>
<accession>A0ABN1A6H7</accession>
<dbReference type="Pfam" id="PF08044">
    <property type="entry name" value="DUF1707"/>
    <property type="match status" value="1"/>
</dbReference>